<protein>
    <submittedName>
        <fullName evidence="2">Uncharacterized protein</fullName>
    </submittedName>
</protein>
<dbReference type="AlphaFoldDB" id="A0ABD2HYN7"/>
<evidence type="ECO:0000313" key="2">
    <source>
        <dbReference type="EMBL" id="KAL3071881.1"/>
    </source>
</evidence>
<feature type="region of interest" description="Disordered" evidence="1">
    <location>
        <begin position="1"/>
        <end position="30"/>
    </location>
</feature>
<dbReference type="Proteomes" id="UP001620626">
    <property type="component" value="Unassembled WGS sequence"/>
</dbReference>
<gene>
    <name evidence="2" type="ORF">niasHT_031072</name>
</gene>
<organism evidence="2 3">
    <name type="scientific">Heterodera trifolii</name>
    <dbReference type="NCBI Taxonomy" id="157864"/>
    <lineage>
        <taxon>Eukaryota</taxon>
        <taxon>Metazoa</taxon>
        <taxon>Ecdysozoa</taxon>
        <taxon>Nematoda</taxon>
        <taxon>Chromadorea</taxon>
        <taxon>Rhabditida</taxon>
        <taxon>Tylenchina</taxon>
        <taxon>Tylenchomorpha</taxon>
        <taxon>Tylenchoidea</taxon>
        <taxon>Heteroderidae</taxon>
        <taxon>Heteroderinae</taxon>
        <taxon>Heterodera</taxon>
    </lineage>
</organism>
<evidence type="ECO:0000313" key="3">
    <source>
        <dbReference type="Proteomes" id="UP001620626"/>
    </source>
</evidence>
<accession>A0ABD2HYN7</accession>
<keyword evidence="3" id="KW-1185">Reference proteome</keyword>
<evidence type="ECO:0000256" key="1">
    <source>
        <dbReference type="SAM" id="MobiDB-lite"/>
    </source>
</evidence>
<name>A0ABD2HYN7_9BILA</name>
<proteinExistence type="predicted"/>
<comment type="caution">
    <text evidence="2">The sequence shown here is derived from an EMBL/GenBank/DDBJ whole genome shotgun (WGS) entry which is preliminary data.</text>
</comment>
<dbReference type="EMBL" id="JBICBT010001355">
    <property type="protein sequence ID" value="KAL3071881.1"/>
    <property type="molecule type" value="Genomic_DNA"/>
</dbReference>
<reference evidence="2 3" key="1">
    <citation type="submission" date="2024-10" db="EMBL/GenBank/DDBJ databases">
        <authorList>
            <person name="Kim D."/>
        </authorList>
    </citation>
    <scope>NUCLEOTIDE SEQUENCE [LARGE SCALE GENOMIC DNA]</scope>
    <source>
        <strain evidence="2">BH-2024</strain>
    </source>
</reference>
<sequence>MMYTEGGDEAGKEEQRGKARNVTMKHRGEGDKAVIKEMKHRTEESPQSLDVNIGTLLETNRDYVNPCQARLDIGTFRLRTVSTLSFMPH</sequence>